<comment type="caution">
    <text evidence="4">The sequence shown here is derived from an EMBL/GenBank/DDBJ whole genome shotgun (WGS) entry which is preliminary data.</text>
</comment>
<feature type="domain" description="AMP-binding enzyme C-terminal" evidence="3">
    <location>
        <begin position="439"/>
        <end position="508"/>
    </location>
</feature>
<organism evidence="4 5">
    <name type="scientific">Actinocorallia aurantiaca</name>
    <dbReference type="NCBI Taxonomy" id="46204"/>
    <lineage>
        <taxon>Bacteria</taxon>
        <taxon>Bacillati</taxon>
        <taxon>Actinomycetota</taxon>
        <taxon>Actinomycetes</taxon>
        <taxon>Streptosporangiales</taxon>
        <taxon>Thermomonosporaceae</taxon>
        <taxon>Actinocorallia</taxon>
    </lineage>
</organism>
<feature type="domain" description="AMP-dependent synthetase/ligase" evidence="2">
    <location>
        <begin position="9"/>
        <end position="395"/>
    </location>
</feature>
<accession>A0ABP6GGR5</accession>
<dbReference type="InterPro" id="IPR042099">
    <property type="entry name" value="ANL_N_sf"/>
</dbReference>
<feature type="compositionally biased region" description="Low complexity" evidence="1">
    <location>
        <begin position="166"/>
        <end position="186"/>
    </location>
</feature>
<sequence length="521" mass="54710">MSLVTNLLDQAERTPGEIALIAGDGAALTYGELRRQVLAVRDGFLSAGLEPGDGVLFSVRPSPQSLVLALGVVAARGVVVFADPGAGPEMFEARLRLAAPRWSAAESLLYAASRVGPVRSFARRKGLLLPNLSELPLQHVYTGRWLPGVPRGAHALKDWLRASPDRSATAETGAARATGARGGSSEPALGDPGVAPQEGPDAPAVVIFTSGTTSAPRAVVHTQASLAAGLELFRSRVPLGPGDVVHTDQLMLGLPTLIAGACWSMPRLFCPPEEFLEQLEERKATHTFCVPVHLAEILDAAEDGLPPGLRHVLLGAAPAPAGILRRAVAAAPGAEVLSVYAMTEIVPVAVASAQEKLGHEGGGDLLGEPLPGVSARIAEDGELFLGGPNLCKGYLGEPDHTELATGDLARVEDGRLVLLGRKKDMLIRGKFNLYPGLYEPAITALDGVREAAIVGIPHPETGDEEVVLAVVGTVPEAELHRRLRGILDAEALPDRVAYLPELPLSGRGRKLDRAELRRLLA</sequence>
<gene>
    <name evidence="4" type="ORF">GCM10010439_14560</name>
</gene>
<evidence type="ECO:0000259" key="3">
    <source>
        <dbReference type="Pfam" id="PF13193"/>
    </source>
</evidence>
<dbReference type="InterPro" id="IPR020845">
    <property type="entry name" value="AMP-binding_CS"/>
</dbReference>
<dbReference type="Pfam" id="PF00501">
    <property type="entry name" value="AMP-binding"/>
    <property type="match status" value="1"/>
</dbReference>
<dbReference type="Proteomes" id="UP001501842">
    <property type="component" value="Unassembled WGS sequence"/>
</dbReference>
<evidence type="ECO:0000256" key="1">
    <source>
        <dbReference type="SAM" id="MobiDB-lite"/>
    </source>
</evidence>
<dbReference type="InterPro" id="IPR025110">
    <property type="entry name" value="AMP-bd_C"/>
</dbReference>
<dbReference type="EMBL" id="BAAATZ010000006">
    <property type="protein sequence ID" value="GAA2722293.1"/>
    <property type="molecule type" value="Genomic_DNA"/>
</dbReference>
<dbReference type="InterPro" id="IPR050237">
    <property type="entry name" value="ATP-dep_AMP-bd_enzyme"/>
</dbReference>
<dbReference type="InterPro" id="IPR000873">
    <property type="entry name" value="AMP-dep_synth/lig_dom"/>
</dbReference>
<dbReference type="Gene3D" id="3.30.300.30">
    <property type="match status" value="1"/>
</dbReference>
<evidence type="ECO:0000313" key="5">
    <source>
        <dbReference type="Proteomes" id="UP001501842"/>
    </source>
</evidence>
<dbReference type="SUPFAM" id="SSF56801">
    <property type="entry name" value="Acetyl-CoA synthetase-like"/>
    <property type="match status" value="1"/>
</dbReference>
<feature type="region of interest" description="Disordered" evidence="1">
    <location>
        <begin position="166"/>
        <end position="196"/>
    </location>
</feature>
<keyword evidence="5" id="KW-1185">Reference proteome</keyword>
<dbReference type="PANTHER" id="PTHR43767">
    <property type="entry name" value="LONG-CHAIN-FATTY-ACID--COA LIGASE"/>
    <property type="match status" value="1"/>
</dbReference>
<dbReference type="PANTHER" id="PTHR43767:SF1">
    <property type="entry name" value="NONRIBOSOMAL PEPTIDE SYNTHASE PES1 (EUROFUNG)-RELATED"/>
    <property type="match status" value="1"/>
</dbReference>
<dbReference type="CDD" id="cd04433">
    <property type="entry name" value="AFD_class_I"/>
    <property type="match status" value="1"/>
</dbReference>
<protein>
    <submittedName>
        <fullName evidence="4">Class I adenylate-forming enzyme family protein</fullName>
    </submittedName>
</protein>
<dbReference type="PROSITE" id="PS00455">
    <property type="entry name" value="AMP_BINDING"/>
    <property type="match status" value="1"/>
</dbReference>
<reference evidence="5" key="1">
    <citation type="journal article" date="2019" name="Int. J. Syst. Evol. Microbiol.">
        <title>The Global Catalogue of Microorganisms (GCM) 10K type strain sequencing project: providing services to taxonomists for standard genome sequencing and annotation.</title>
        <authorList>
            <consortium name="The Broad Institute Genomics Platform"/>
            <consortium name="The Broad Institute Genome Sequencing Center for Infectious Disease"/>
            <person name="Wu L."/>
            <person name="Ma J."/>
        </authorList>
    </citation>
    <scope>NUCLEOTIDE SEQUENCE [LARGE SCALE GENOMIC DNA]</scope>
    <source>
        <strain evidence="5">JCM 8201</strain>
    </source>
</reference>
<dbReference type="Pfam" id="PF13193">
    <property type="entry name" value="AMP-binding_C"/>
    <property type="match status" value="1"/>
</dbReference>
<evidence type="ECO:0000313" key="4">
    <source>
        <dbReference type="EMBL" id="GAA2722293.1"/>
    </source>
</evidence>
<dbReference type="Gene3D" id="3.40.50.12780">
    <property type="entry name" value="N-terminal domain of ligase-like"/>
    <property type="match status" value="1"/>
</dbReference>
<proteinExistence type="predicted"/>
<evidence type="ECO:0000259" key="2">
    <source>
        <dbReference type="Pfam" id="PF00501"/>
    </source>
</evidence>
<dbReference type="InterPro" id="IPR045851">
    <property type="entry name" value="AMP-bd_C_sf"/>
</dbReference>
<dbReference type="RefSeq" id="WP_344449434.1">
    <property type="nucleotide sequence ID" value="NZ_BAAATZ010000006.1"/>
</dbReference>
<name>A0ABP6GGR5_9ACTN</name>